<dbReference type="InterPro" id="IPR009056">
    <property type="entry name" value="Cyt_c-like_dom"/>
</dbReference>
<sequence length="346" mass="38361">MANHSNQPVNLLREINKLSRITKAMSILFVLLVILIFLLPFIPFQQQHASAAVEQPSKEEDGQLLNSVEDFKLSPYPDTEDGKMAAYGEQLIRETYKYLGPENPKVAAFTGNRLACASCHLEAGTKAYAAPYVGLSALFPVYSGRDGKVGTLEDRINGCFERSMNGKKLPIDSREMLAMVSYIKHLSADVRIGKRIKGQGFVDLKVPDRKADLNHGQLVFQKQCVSCHQADGQGLPKVANNPKDGYVYPPLWGEDSFNDGAGMARVITAAKFIKGNMPLGVDPLEPVLSDEEAFDVAAYINSFDRPQKSNKELDYPVLSQKPRDAAYPPYADNITQEQHKYGPFNF</sequence>
<dbReference type="PROSITE" id="PS51007">
    <property type="entry name" value="CYTC"/>
    <property type="match status" value="1"/>
</dbReference>
<organism evidence="7 8">
    <name type="scientific">Sphingobacterium hotanense</name>
    <dbReference type="NCBI Taxonomy" id="649196"/>
    <lineage>
        <taxon>Bacteria</taxon>
        <taxon>Pseudomonadati</taxon>
        <taxon>Bacteroidota</taxon>
        <taxon>Sphingobacteriia</taxon>
        <taxon>Sphingobacteriales</taxon>
        <taxon>Sphingobacteriaceae</taxon>
        <taxon>Sphingobacterium</taxon>
    </lineage>
</organism>
<evidence type="ECO:0000259" key="6">
    <source>
        <dbReference type="PROSITE" id="PS51007"/>
    </source>
</evidence>
<dbReference type="Pfam" id="PF21342">
    <property type="entry name" value="SoxA-TsdA_cyt-c"/>
    <property type="match status" value="1"/>
</dbReference>
<keyword evidence="5" id="KW-0472">Membrane</keyword>
<protein>
    <submittedName>
        <fullName evidence="7">C-type cytochrome</fullName>
    </submittedName>
</protein>
<dbReference type="PANTHER" id="PTHR35008:SF9">
    <property type="entry name" value="CYTOCHROME C DOMAIN-CONTAINING PROTEIN"/>
    <property type="match status" value="1"/>
</dbReference>
<keyword evidence="5" id="KW-1133">Transmembrane helix</keyword>
<dbReference type="Pfam" id="PF13442">
    <property type="entry name" value="Cytochrome_CBB3"/>
    <property type="match status" value="1"/>
</dbReference>
<evidence type="ECO:0000256" key="1">
    <source>
        <dbReference type="ARBA" id="ARBA00022617"/>
    </source>
</evidence>
<dbReference type="RefSeq" id="WP_286652205.1">
    <property type="nucleotide sequence ID" value="NZ_JACAGK010000067.1"/>
</dbReference>
<dbReference type="Gene3D" id="1.10.760.10">
    <property type="entry name" value="Cytochrome c-like domain"/>
    <property type="match status" value="2"/>
</dbReference>
<comment type="caution">
    <text evidence="7">The sequence shown here is derived from an EMBL/GenBank/DDBJ whole genome shotgun (WGS) entry which is preliminary data.</text>
</comment>
<dbReference type="InterPro" id="IPR036909">
    <property type="entry name" value="Cyt_c-like_dom_sf"/>
</dbReference>
<evidence type="ECO:0000256" key="3">
    <source>
        <dbReference type="ARBA" id="ARBA00023004"/>
    </source>
</evidence>
<feature type="domain" description="Cytochrome c" evidence="6">
    <location>
        <begin position="211"/>
        <end position="304"/>
    </location>
</feature>
<keyword evidence="5" id="KW-0812">Transmembrane</keyword>
<evidence type="ECO:0000313" key="7">
    <source>
        <dbReference type="EMBL" id="MDM1050031.1"/>
    </source>
</evidence>
<keyword evidence="1 4" id="KW-0349">Heme</keyword>
<dbReference type="EMBL" id="JACAGK010000067">
    <property type="protein sequence ID" value="MDM1050031.1"/>
    <property type="molecule type" value="Genomic_DNA"/>
</dbReference>
<reference evidence="7" key="2">
    <citation type="journal article" date="2022" name="Sci. Total Environ.">
        <title>Prevalence, transmission, and molecular epidemiology of tet(X)-positive bacteria among humans, animals, and environmental niches in China: An epidemiological, and genomic-based study.</title>
        <authorList>
            <person name="Dong N."/>
            <person name="Zeng Y."/>
            <person name="Cai C."/>
            <person name="Sun C."/>
            <person name="Lu J."/>
            <person name="Liu C."/>
            <person name="Zhou H."/>
            <person name="Sun Q."/>
            <person name="Shu L."/>
            <person name="Wang H."/>
            <person name="Wang Y."/>
            <person name="Wang S."/>
            <person name="Wu C."/>
            <person name="Chan E.W."/>
            <person name="Chen G."/>
            <person name="Shen Z."/>
            <person name="Chen S."/>
            <person name="Zhang R."/>
        </authorList>
    </citation>
    <scope>NUCLEOTIDE SEQUENCE</scope>
    <source>
        <strain evidence="7">R1692</strain>
    </source>
</reference>
<evidence type="ECO:0000256" key="2">
    <source>
        <dbReference type="ARBA" id="ARBA00022723"/>
    </source>
</evidence>
<evidence type="ECO:0000256" key="5">
    <source>
        <dbReference type="SAM" id="Phobius"/>
    </source>
</evidence>
<proteinExistence type="predicted"/>
<dbReference type="PANTHER" id="PTHR35008">
    <property type="entry name" value="BLL4482 PROTEIN-RELATED"/>
    <property type="match status" value="1"/>
</dbReference>
<evidence type="ECO:0000256" key="4">
    <source>
        <dbReference type="PROSITE-ProRule" id="PRU00433"/>
    </source>
</evidence>
<evidence type="ECO:0000313" key="8">
    <source>
        <dbReference type="Proteomes" id="UP001170954"/>
    </source>
</evidence>
<accession>A0ABT7NS86</accession>
<dbReference type="InterPro" id="IPR051459">
    <property type="entry name" value="Cytochrome_c-type_DH"/>
</dbReference>
<feature type="transmembrane region" description="Helical" evidence="5">
    <location>
        <begin position="21"/>
        <end position="42"/>
    </location>
</feature>
<keyword evidence="3 4" id="KW-0408">Iron</keyword>
<gene>
    <name evidence="7" type="ORF">HX018_17465</name>
</gene>
<dbReference type="Proteomes" id="UP001170954">
    <property type="component" value="Unassembled WGS sequence"/>
</dbReference>
<dbReference type="SUPFAM" id="SSF46626">
    <property type="entry name" value="Cytochrome c"/>
    <property type="match status" value="2"/>
</dbReference>
<keyword evidence="8" id="KW-1185">Reference proteome</keyword>
<name>A0ABT7NS86_9SPHI</name>
<keyword evidence="2 4" id="KW-0479">Metal-binding</keyword>
<reference evidence="7" key="1">
    <citation type="submission" date="2020-06" db="EMBL/GenBank/DDBJ databases">
        <authorList>
            <person name="Dong N."/>
        </authorList>
    </citation>
    <scope>NUCLEOTIDE SEQUENCE</scope>
    <source>
        <strain evidence="7">R1692</strain>
    </source>
</reference>